<organism evidence="2 3">
    <name type="scientific">Oceanobacillus limi</name>
    <dbReference type="NCBI Taxonomy" id="930131"/>
    <lineage>
        <taxon>Bacteria</taxon>
        <taxon>Bacillati</taxon>
        <taxon>Bacillota</taxon>
        <taxon>Bacilli</taxon>
        <taxon>Bacillales</taxon>
        <taxon>Bacillaceae</taxon>
        <taxon>Oceanobacillus</taxon>
    </lineage>
</organism>
<keyword evidence="1" id="KW-0812">Transmembrane</keyword>
<evidence type="ECO:0000313" key="3">
    <source>
        <dbReference type="Proteomes" id="UP000198618"/>
    </source>
</evidence>
<dbReference type="STRING" id="930131.SAMN05216389_1129"/>
<feature type="transmembrane region" description="Helical" evidence="1">
    <location>
        <begin position="60"/>
        <end position="83"/>
    </location>
</feature>
<feature type="transmembrane region" description="Helical" evidence="1">
    <location>
        <begin position="137"/>
        <end position="159"/>
    </location>
</feature>
<keyword evidence="2" id="KW-0378">Hydrolase</keyword>
<feature type="transmembrane region" description="Helical" evidence="1">
    <location>
        <begin position="21"/>
        <end position="40"/>
    </location>
</feature>
<accession>A0A1I0EPT8</accession>
<reference evidence="2 3" key="1">
    <citation type="submission" date="2016-10" db="EMBL/GenBank/DDBJ databases">
        <authorList>
            <person name="de Groot N.N."/>
        </authorList>
    </citation>
    <scope>NUCLEOTIDE SEQUENCE [LARGE SCALE GENOMIC DNA]</scope>
    <source>
        <strain evidence="2 3">IBRC-M 10780</strain>
    </source>
</reference>
<dbReference type="GO" id="GO:0004180">
    <property type="term" value="F:carboxypeptidase activity"/>
    <property type="evidence" value="ECO:0007669"/>
    <property type="project" value="UniProtKB-KW"/>
</dbReference>
<dbReference type="EMBL" id="FOHE01000012">
    <property type="protein sequence ID" value="SET46790.1"/>
    <property type="molecule type" value="Genomic_DNA"/>
</dbReference>
<dbReference type="RefSeq" id="WP_090870605.1">
    <property type="nucleotide sequence ID" value="NZ_FOHE01000012.1"/>
</dbReference>
<feature type="transmembrane region" description="Helical" evidence="1">
    <location>
        <begin position="104"/>
        <end position="131"/>
    </location>
</feature>
<protein>
    <submittedName>
        <fullName evidence="2">D-alanyl-D-alanine carboxypeptidase / D-alanyl-D-alanine-endopeptidase (Penicillin-binding protein 4)/fluoroquinolone transport system permease protein</fullName>
    </submittedName>
</protein>
<keyword evidence="1" id="KW-0472">Membrane</keyword>
<dbReference type="Proteomes" id="UP000198618">
    <property type="component" value="Unassembled WGS sequence"/>
</dbReference>
<sequence>MLKRVFLLSLNDWKNIKREPLLIFSMLGSILLCILARIGLPELNHLLNVYLSFDLQGHFRMIISLVMLMTPLMIGLLYGFMILDERDEGLLLYYSVTPLTKAGYLYGRLLVPIGITFLLTFVLLFIQGIVLIPLSKFIPIAFLLALQTPIITMLMGTLASNKVEGLALMKVINLLILVPLFDYLLAHPLVKIVMVFPVYWPVSMMMNLDSNLYWVHFLLGIVVTLVWFVICNYRFQQKME</sequence>
<keyword evidence="1" id="KW-1133">Transmembrane helix</keyword>
<feature type="transmembrane region" description="Helical" evidence="1">
    <location>
        <begin position="171"/>
        <end position="200"/>
    </location>
</feature>
<keyword evidence="3" id="KW-1185">Reference proteome</keyword>
<keyword evidence="2" id="KW-0121">Carboxypeptidase</keyword>
<feature type="transmembrane region" description="Helical" evidence="1">
    <location>
        <begin position="212"/>
        <end position="235"/>
    </location>
</feature>
<name>A0A1I0EPT8_9BACI</name>
<dbReference type="AlphaFoldDB" id="A0A1I0EPT8"/>
<evidence type="ECO:0000256" key="1">
    <source>
        <dbReference type="SAM" id="Phobius"/>
    </source>
</evidence>
<proteinExistence type="predicted"/>
<evidence type="ECO:0000313" key="2">
    <source>
        <dbReference type="EMBL" id="SET46790.1"/>
    </source>
</evidence>
<keyword evidence="2" id="KW-0645">Protease</keyword>
<gene>
    <name evidence="2" type="ORF">SAMN05216389_1129</name>
</gene>
<dbReference type="OrthoDB" id="1551065at2"/>